<evidence type="ECO:0000256" key="3">
    <source>
        <dbReference type="ARBA" id="ARBA00022490"/>
    </source>
</evidence>
<dbReference type="PANTHER" id="PTHR10815:SF5">
    <property type="entry name" value="METHYLATED-DNA--PROTEIN-CYSTEINE METHYLTRANSFERASE"/>
    <property type="match status" value="1"/>
</dbReference>
<dbReference type="Gene3D" id="3.30.160.70">
    <property type="entry name" value="Methylated DNA-protein cysteine methyltransferase domain"/>
    <property type="match status" value="1"/>
</dbReference>
<dbReference type="GO" id="GO:0003908">
    <property type="term" value="F:methylated-DNA-[protein]-cysteine S-methyltransferase activity"/>
    <property type="evidence" value="ECO:0007669"/>
    <property type="project" value="UniProtKB-UniRule"/>
</dbReference>
<evidence type="ECO:0000256" key="9">
    <source>
        <dbReference type="HAMAP-Rule" id="MF_00772"/>
    </source>
</evidence>
<dbReference type="Pfam" id="PF01035">
    <property type="entry name" value="DNA_binding_1"/>
    <property type="match status" value="1"/>
</dbReference>
<dbReference type="PROSITE" id="PS00374">
    <property type="entry name" value="MGMT"/>
    <property type="match status" value="1"/>
</dbReference>
<evidence type="ECO:0000313" key="12">
    <source>
        <dbReference type="EMBL" id="KKI51594.1"/>
    </source>
</evidence>
<dbReference type="InterPro" id="IPR036388">
    <property type="entry name" value="WH-like_DNA-bd_sf"/>
</dbReference>
<dbReference type="AlphaFoldDB" id="A0A0M2NGD1"/>
<comment type="similarity">
    <text evidence="2 9">Belongs to the MGMT family.</text>
</comment>
<evidence type="ECO:0000259" key="11">
    <source>
        <dbReference type="Pfam" id="PF02870"/>
    </source>
</evidence>
<dbReference type="GO" id="GO:0032259">
    <property type="term" value="P:methylation"/>
    <property type="evidence" value="ECO:0007669"/>
    <property type="project" value="UniProtKB-KW"/>
</dbReference>
<comment type="function">
    <text evidence="9">Involved in the cellular defense against the biological effects of O6-methylguanine (O6-MeG) and O4-methylthymine (O4-MeT) in DNA. Repairs the methylated nucleobase in DNA by stoichiometrically transferring the methyl group to a cysteine residue in the enzyme. This is a suicide reaction: the enzyme is irreversibly inactivated.</text>
</comment>
<dbReference type="InterPro" id="IPR014048">
    <property type="entry name" value="MethylDNA_cys_MeTrfase_DNA-bd"/>
</dbReference>
<reference evidence="12 13" key="1">
    <citation type="submission" date="2015-04" db="EMBL/GenBank/DDBJ databases">
        <title>Draft genome sequence of bacteremic isolate Catabacter hongkongensis type strain HKU16T.</title>
        <authorList>
            <person name="Lau S.K."/>
            <person name="Teng J.L."/>
            <person name="Huang Y."/>
            <person name="Curreem S.O."/>
            <person name="Tsui S.K."/>
            <person name="Woo P.C."/>
        </authorList>
    </citation>
    <scope>NUCLEOTIDE SEQUENCE [LARGE SCALE GENOMIC DNA]</scope>
    <source>
        <strain evidence="12 13">HKU16</strain>
    </source>
</reference>
<comment type="catalytic activity">
    <reaction evidence="8 9">
        <text>a 6-O-methyl-2'-deoxyguanosine in DNA + L-cysteinyl-[protein] = S-methyl-L-cysteinyl-[protein] + a 2'-deoxyguanosine in DNA</text>
        <dbReference type="Rhea" id="RHEA:24000"/>
        <dbReference type="Rhea" id="RHEA-COMP:10131"/>
        <dbReference type="Rhea" id="RHEA-COMP:10132"/>
        <dbReference type="Rhea" id="RHEA-COMP:11367"/>
        <dbReference type="Rhea" id="RHEA-COMP:11368"/>
        <dbReference type="ChEBI" id="CHEBI:29950"/>
        <dbReference type="ChEBI" id="CHEBI:82612"/>
        <dbReference type="ChEBI" id="CHEBI:85445"/>
        <dbReference type="ChEBI" id="CHEBI:85448"/>
        <dbReference type="EC" id="2.1.1.63"/>
    </reaction>
</comment>
<dbReference type="InterPro" id="IPR001497">
    <property type="entry name" value="MethylDNA_cys_MeTrfase_AS"/>
</dbReference>
<dbReference type="STRING" id="270498.CHK_0760"/>
<evidence type="ECO:0000256" key="7">
    <source>
        <dbReference type="ARBA" id="ARBA00023204"/>
    </source>
</evidence>
<keyword evidence="7 9" id="KW-0234">DNA repair</keyword>
<keyword evidence="6 9" id="KW-0227">DNA damage</keyword>
<sequence>MYYSTTYSSPICKITLACDGKNLVGLWMEGQKYFGNTVPEKMTEKDDLPVFIETKKWLDRYFAGEKPAIYELPLKPIGGGFRQEVWSILCDIPYGEVTTYGAIANKIAVRTSKKSMSSQAVGGAVGHNPISIIIPCHRVVGSNGSLTGYAGGVETKIKLLEHEGVDTSRLFVPQKGTAL</sequence>
<dbReference type="InterPro" id="IPR036217">
    <property type="entry name" value="MethylDNA_cys_MeTrfase_DNAb"/>
</dbReference>
<comment type="miscellaneous">
    <text evidence="9">This enzyme catalyzes only one turnover and therefore is not strictly catalytic. According to one definition, an enzyme is a biocatalyst that acts repeatedly and over many reaction cycles.</text>
</comment>
<dbReference type="Gene3D" id="1.10.10.10">
    <property type="entry name" value="Winged helix-like DNA-binding domain superfamily/Winged helix DNA-binding domain"/>
    <property type="match status" value="1"/>
</dbReference>
<feature type="domain" description="Methylguanine DNA methyltransferase ribonuclease-like" evidence="11">
    <location>
        <begin position="3"/>
        <end position="75"/>
    </location>
</feature>
<dbReference type="EMBL" id="LAYJ01000068">
    <property type="protein sequence ID" value="KKI51594.1"/>
    <property type="molecule type" value="Genomic_DNA"/>
</dbReference>
<feature type="active site" description="Nucleophile; methyl group acceptor" evidence="9">
    <location>
        <position position="136"/>
    </location>
</feature>
<dbReference type="OrthoDB" id="9802228at2"/>
<dbReference type="EC" id="2.1.1.63" evidence="9"/>
<dbReference type="RefSeq" id="WP_046442707.1">
    <property type="nucleotide sequence ID" value="NZ_LAYJ01000068.1"/>
</dbReference>
<dbReference type="GO" id="GO:0005737">
    <property type="term" value="C:cytoplasm"/>
    <property type="evidence" value="ECO:0007669"/>
    <property type="project" value="UniProtKB-SubCell"/>
</dbReference>
<evidence type="ECO:0000256" key="4">
    <source>
        <dbReference type="ARBA" id="ARBA00022603"/>
    </source>
</evidence>
<feature type="domain" description="Methylated-DNA-[protein]-cysteine S-methyltransferase DNA binding" evidence="10">
    <location>
        <begin position="81"/>
        <end position="165"/>
    </location>
</feature>
<dbReference type="SUPFAM" id="SSF46767">
    <property type="entry name" value="Methylated DNA-protein cysteine methyltransferase, C-terminal domain"/>
    <property type="match status" value="1"/>
</dbReference>
<dbReference type="PANTHER" id="PTHR10815">
    <property type="entry name" value="METHYLATED-DNA--PROTEIN-CYSTEINE METHYLTRANSFERASE"/>
    <property type="match status" value="1"/>
</dbReference>
<dbReference type="HAMAP" id="MF_00772">
    <property type="entry name" value="OGT"/>
    <property type="match status" value="1"/>
</dbReference>
<dbReference type="Proteomes" id="UP000034076">
    <property type="component" value="Unassembled WGS sequence"/>
</dbReference>
<organism evidence="12 13">
    <name type="scientific">Christensenella hongkongensis</name>
    <dbReference type="NCBI Taxonomy" id="270498"/>
    <lineage>
        <taxon>Bacteria</taxon>
        <taxon>Bacillati</taxon>
        <taxon>Bacillota</taxon>
        <taxon>Clostridia</taxon>
        <taxon>Christensenellales</taxon>
        <taxon>Christensenellaceae</taxon>
        <taxon>Christensenella</taxon>
    </lineage>
</organism>
<evidence type="ECO:0000313" key="13">
    <source>
        <dbReference type="Proteomes" id="UP000034076"/>
    </source>
</evidence>
<dbReference type="PATRIC" id="fig|270498.16.peg.358"/>
<dbReference type="SUPFAM" id="SSF53155">
    <property type="entry name" value="Methylated DNA-protein cysteine methyltransferase domain"/>
    <property type="match status" value="1"/>
</dbReference>
<dbReference type="NCBIfam" id="TIGR00589">
    <property type="entry name" value="ogt"/>
    <property type="match status" value="1"/>
</dbReference>
<comment type="subcellular location">
    <subcellularLocation>
        <location evidence="9">Cytoplasm</location>
    </subcellularLocation>
</comment>
<keyword evidence="3 9" id="KW-0963">Cytoplasm</keyword>
<dbReference type="CDD" id="cd06445">
    <property type="entry name" value="ATase"/>
    <property type="match status" value="1"/>
</dbReference>
<keyword evidence="5 9" id="KW-0808">Transferase</keyword>
<dbReference type="Pfam" id="PF02870">
    <property type="entry name" value="Methyltransf_1N"/>
    <property type="match status" value="1"/>
</dbReference>
<keyword evidence="13" id="KW-1185">Reference proteome</keyword>
<dbReference type="InterPro" id="IPR008332">
    <property type="entry name" value="MethylG_MeTrfase_N"/>
</dbReference>
<comment type="catalytic activity">
    <reaction evidence="1 9">
        <text>a 4-O-methyl-thymidine in DNA + L-cysteinyl-[protein] = a thymidine in DNA + S-methyl-L-cysteinyl-[protein]</text>
        <dbReference type="Rhea" id="RHEA:53428"/>
        <dbReference type="Rhea" id="RHEA-COMP:10131"/>
        <dbReference type="Rhea" id="RHEA-COMP:10132"/>
        <dbReference type="Rhea" id="RHEA-COMP:13555"/>
        <dbReference type="Rhea" id="RHEA-COMP:13556"/>
        <dbReference type="ChEBI" id="CHEBI:29950"/>
        <dbReference type="ChEBI" id="CHEBI:82612"/>
        <dbReference type="ChEBI" id="CHEBI:137386"/>
        <dbReference type="ChEBI" id="CHEBI:137387"/>
        <dbReference type="EC" id="2.1.1.63"/>
    </reaction>
</comment>
<dbReference type="GO" id="GO:0006307">
    <property type="term" value="P:DNA alkylation repair"/>
    <property type="evidence" value="ECO:0007669"/>
    <property type="project" value="UniProtKB-UniRule"/>
</dbReference>
<dbReference type="InterPro" id="IPR036631">
    <property type="entry name" value="MGMT_N_sf"/>
</dbReference>
<keyword evidence="4 9" id="KW-0489">Methyltransferase</keyword>
<protein>
    <recommendedName>
        <fullName evidence="9">Methylated-DNA--protein-cysteine methyltransferase</fullName>
        <ecNumber evidence="9">2.1.1.63</ecNumber>
    </recommendedName>
    <alternativeName>
        <fullName evidence="9">6-O-methylguanine-DNA methyltransferase</fullName>
        <shortName evidence="9">MGMT</shortName>
    </alternativeName>
    <alternativeName>
        <fullName evidence="9">O-6-methylguanine-DNA-alkyltransferase</fullName>
    </alternativeName>
</protein>
<proteinExistence type="inferred from homology"/>
<evidence type="ECO:0000256" key="2">
    <source>
        <dbReference type="ARBA" id="ARBA00008711"/>
    </source>
</evidence>
<evidence type="ECO:0000256" key="5">
    <source>
        <dbReference type="ARBA" id="ARBA00022679"/>
    </source>
</evidence>
<evidence type="ECO:0000256" key="6">
    <source>
        <dbReference type="ARBA" id="ARBA00022763"/>
    </source>
</evidence>
<evidence type="ECO:0000256" key="8">
    <source>
        <dbReference type="ARBA" id="ARBA00049348"/>
    </source>
</evidence>
<name>A0A0M2NGD1_9FIRM</name>
<gene>
    <name evidence="12" type="ORF">CHK_0760</name>
</gene>
<evidence type="ECO:0000259" key="10">
    <source>
        <dbReference type="Pfam" id="PF01035"/>
    </source>
</evidence>
<dbReference type="FunFam" id="1.10.10.10:FF:000214">
    <property type="entry name" value="Methylated-DNA--protein-cysteine methyltransferase"/>
    <property type="match status" value="1"/>
</dbReference>
<evidence type="ECO:0000256" key="1">
    <source>
        <dbReference type="ARBA" id="ARBA00001286"/>
    </source>
</evidence>
<accession>A0A0M2NGD1</accession>
<dbReference type="InterPro" id="IPR023546">
    <property type="entry name" value="MGMT"/>
</dbReference>
<comment type="caution">
    <text evidence="12">The sequence shown here is derived from an EMBL/GenBank/DDBJ whole genome shotgun (WGS) entry which is preliminary data.</text>
</comment>